<protein>
    <submittedName>
        <fullName evidence="1">Uncharacterized protein</fullName>
    </submittedName>
</protein>
<proteinExistence type="predicted"/>
<accession>A0A1M5TS77</accession>
<sequence length="136" mass="14958">MRKAEQILEALDSAPVECDGLLQLSVGALTEAGYVAGKDFDSYCGQYHCDQHGSIPHHYWLVLYEAGDAIVWDYRIRYWLGNEASHGRIGKLGETGHVGQKIHVPTIPGWLVDILKTPIPTAAVPGETRGDRLPAH</sequence>
<keyword evidence="2" id="KW-1185">Reference proteome</keyword>
<gene>
    <name evidence="1" type="ORF">SAMN02745129_2257</name>
</gene>
<name>A0A1M5TS77_9GAMM</name>
<reference evidence="1 2" key="1">
    <citation type="submission" date="2016-11" db="EMBL/GenBank/DDBJ databases">
        <authorList>
            <person name="Jaros S."/>
            <person name="Januszkiewicz K."/>
            <person name="Wedrychowicz H."/>
        </authorList>
    </citation>
    <scope>NUCLEOTIDE SEQUENCE [LARGE SCALE GENOMIC DNA]</scope>
    <source>
        <strain evidence="1 2">DSM 16917</strain>
    </source>
</reference>
<dbReference type="RefSeq" id="WP_067656037.1">
    <property type="nucleotide sequence ID" value="NZ_FQXG01000003.1"/>
</dbReference>
<organism evidence="1 2">
    <name type="scientific">Ferrimonas marina</name>
    <dbReference type="NCBI Taxonomy" id="299255"/>
    <lineage>
        <taxon>Bacteria</taxon>
        <taxon>Pseudomonadati</taxon>
        <taxon>Pseudomonadota</taxon>
        <taxon>Gammaproteobacteria</taxon>
        <taxon>Alteromonadales</taxon>
        <taxon>Ferrimonadaceae</taxon>
        <taxon>Ferrimonas</taxon>
    </lineage>
</organism>
<dbReference type="OrthoDB" id="489896at2"/>
<dbReference type="AlphaFoldDB" id="A0A1M5TS77"/>
<evidence type="ECO:0000313" key="1">
    <source>
        <dbReference type="EMBL" id="SHH53574.1"/>
    </source>
</evidence>
<evidence type="ECO:0000313" key="2">
    <source>
        <dbReference type="Proteomes" id="UP000184268"/>
    </source>
</evidence>
<dbReference type="Proteomes" id="UP000184268">
    <property type="component" value="Unassembled WGS sequence"/>
</dbReference>
<dbReference type="EMBL" id="FQXG01000003">
    <property type="protein sequence ID" value="SHH53574.1"/>
    <property type="molecule type" value="Genomic_DNA"/>
</dbReference>